<protein>
    <submittedName>
        <fullName evidence="2">Uncharacterized protein</fullName>
    </submittedName>
</protein>
<evidence type="ECO:0000313" key="3">
    <source>
        <dbReference type="Proteomes" id="UP000635565"/>
    </source>
</evidence>
<evidence type="ECO:0000256" key="1">
    <source>
        <dbReference type="SAM" id="MobiDB-lite"/>
    </source>
</evidence>
<organism evidence="2 3">
    <name type="scientific">Dictyobacter formicarum</name>
    <dbReference type="NCBI Taxonomy" id="2778368"/>
    <lineage>
        <taxon>Bacteria</taxon>
        <taxon>Bacillati</taxon>
        <taxon>Chloroflexota</taxon>
        <taxon>Ktedonobacteria</taxon>
        <taxon>Ktedonobacterales</taxon>
        <taxon>Dictyobacteraceae</taxon>
        <taxon>Dictyobacter</taxon>
    </lineage>
</organism>
<evidence type="ECO:0000313" key="2">
    <source>
        <dbReference type="EMBL" id="GHO89705.1"/>
    </source>
</evidence>
<feature type="region of interest" description="Disordered" evidence="1">
    <location>
        <begin position="114"/>
        <end position="146"/>
    </location>
</feature>
<dbReference type="RefSeq" id="WP_201367266.1">
    <property type="nucleotide sequence ID" value="NZ_BNJJ01000043.1"/>
</dbReference>
<reference evidence="2 3" key="1">
    <citation type="journal article" date="2021" name="Int. J. Syst. Evol. Microbiol.">
        <title>Reticulibacter mediterranei gen. nov., sp. nov., within the new family Reticulibacteraceae fam. nov., and Ktedonospora formicarum gen. nov., sp. nov., Ktedonobacter robiniae sp. nov., Dictyobacter formicarum sp. nov. and Dictyobacter arantiisoli sp. nov., belonging to the class Ktedonobacteria.</title>
        <authorList>
            <person name="Yabe S."/>
            <person name="Zheng Y."/>
            <person name="Wang C.M."/>
            <person name="Sakai Y."/>
            <person name="Abe K."/>
            <person name="Yokota A."/>
            <person name="Donadio S."/>
            <person name="Cavaletti L."/>
            <person name="Monciardini P."/>
        </authorList>
    </citation>
    <scope>NUCLEOTIDE SEQUENCE [LARGE SCALE GENOMIC DNA]</scope>
    <source>
        <strain evidence="2 3">SOSP1-9</strain>
    </source>
</reference>
<comment type="caution">
    <text evidence="2">The sequence shown here is derived from an EMBL/GenBank/DDBJ whole genome shotgun (WGS) entry which is preliminary data.</text>
</comment>
<proteinExistence type="predicted"/>
<accession>A0ABQ3VUP8</accession>
<keyword evidence="3" id="KW-1185">Reference proteome</keyword>
<gene>
    <name evidence="2" type="ORF">KSZ_77110</name>
</gene>
<sequence>MGSKQANKPSGRQIAILNDLGNRPLRVRPVRYMGREWWAIDSEDIWPGMVMDLRRLGFESVAMEENVLVREGSPMPEMQMEGPNALNGLKPFPVIQPTIQIRRESYLTDYSYSDLEYLDEDDEDDDYEDNDEDDEWETEDLDAERE</sequence>
<feature type="compositionally biased region" description="Acidic residues" evidence="1">
    <location>
        <begin position="116"/>
        <end position="146"/>
    </location>
</feature>
<name>A0ABQ3VUP8_9CHLR</name>
<dbReference type="EMBL" id="BNJJ01000043">
    <property type="protein sequence ID" value="GHO89705.1"/>
    <property type="molecule type" value="Genomic_DNA"/>
</dbReference>
<dbReference type="Proteomes" id="UP000635565">
    <property type="component" value="Unassembled WGS sequence"/>
</dbReference>